<dbReference type="AlphaFoldDB" id="A0A2H3KHB3"/>
<comment type="caution">
    <text evidence="1">The sequence shown here is derived from an EMBL/GenBank/DDBJ whole genome shotgun (WGS) entry which is preliminary data.</text>
</comment>
<evidence type="ECO:0000313" key="2">
    <source>
        <dbReference type="Proteomes" id="UP000220922"/>
    </source>
</evidence>
<reference evidence="1 2" key="1">
    <citation type="submission" date="2016-05" db="EMBL/GenBank/DDBJ databases">
        <authorList>
            <person name="Lavstsen T."/>
            <person name="Jespersen J.S."/>
        </authorList>
    </citation>
    <scope>NUCLEOTIDE SEQUENCE [LARGE SCALE GENOMIC DNA]</scope>
    <source>
        <strain evidence="1 2">B7-9</strain>
    </source>
</reference>
<sequence>MQAIYTSQTHDGIYVTLDGVQVKISDANLRDAITVLALHGTISDGIHTIAVPDEERTRVIQDLEAGVTSSQDNK</sequence>
<dbReference type="RefSeq" id="WP_097654733.1">
    <property type="nucleotide sequence ID" value="NZ_LYXE01000159.1"/>
</dbReference>
<proteinExistence type="predicted"/>
<keyword evidence="2" id="KW-1185">Reference proteome</keyword>
<protein>
    <submittedName>
        <fullName evidence="1">Uncharacterized protein</fullName>
    </submittedName>
</protein>
<dbReference type="EMBL" id="LYXE01000159">
    <property type="protein sequence ID" value="PDV97154.1"/>
    <property type="molecule type" value="Genomic_DNA"/>
</dbReference>
<gene>
    <name evidence="1" type="ORF">A9Q02_19070</name>
</gene>
<organism evidence="1 2">
    <name type="scientific">Candidatus Chloroploca asiatica</name>
    <dbReference type="NCBI Taxonomy" id="1506545"/>
    <lineage>
        <taxon>Bacteria</taxon>
        <taxon>Bacillati</taxon>
        <taxon>Chloroflexota</taxon>
        <taxon>Chloroflexia</taxon>
        <taxon>Chloroflexales</taxon>
        <taxon>Chloroflexineae</taxon>
        <taxon>Oscillochloridaceae</taxon>
        <taxon>Candidatus Chloroploca</taxon>
    </lineage>
</organism>
<dbReference type="Proteomes" id="UP000220922">
    <property type="component" value="Unassembled WGS sequence"/>
</dbReference>
<accession>A0A2H3KHB3</accession>
<evidence type="ECO:0000313" key="1">
    <source>
        <dbReference type="EMBL" id="PDV97154.1"/>
    </source>
</evidence>
<name>A0A2H3KHB3_9CHLR</name>